<feature type="transmembrane region" description="Helical" evidence="6">
    <location>
        <begin position="463"/>
        <end position="482"/>
    </location>
</feature>
<dbReference type="HOGENOM" id="CLU_012893_16_0_9"/>
<dbReference type="GO" id="GO:0042910">
    <property type="term" value="F:xenobiotic transmembrane transporter activity"/>
    <property type="evidence" value="ECO:0007669"/>
    <property type="project" value="InterPro"/>
</dbReference>
<feature type="transmembrane region" description="Helical" evidence="6">
    <location>
        <begin position="430"/>
        <end position="451"/>
    </location>
</feature>
<feature type="transmembrane region" description="Helical" evidence="6">
    <location>
        <begin position="266"/>
        <end position="289"/>
    </location>
</feature>
<dbReference type="Pfam" id="PF01554">
    <property type="entry name" value="MatE"/>
    <property type="match status" value="2"/>
</dbReference>
<keyword evidence="4 6" id="KW-1133">Transmembrane helix</keyword>
<feature type="transmembrane region" description="Helical" evidence="6">
    <location>
        <begin position="238"/>
        <end position="260"/>
    </location>
</feature>
<dbReference type="GO" id="GO:0005886">
    <property type="term" value="C:plasma membrane"/>
    <property type="evidence" value="ECO:0007669"/>
    <property type="project" value="TreeGrafter"/>
</dbReference>
<feature type="transmembrane region" description="Helical" evidence="6">
    <location>
        <begin position="488"/>
        <end position="506"/>
    </location>
</feature>
<feature type="transmembrane region" description="Helical" evidence="6">
    <location>
        <begin position="87"/>
        <end position="108"/>
    </location>
</feature>
<evidence type="ECO:0000256" key="5">
    <source>
        <dbReference type="ARBA" id="ARBA00023136"/>
    </source>
</evidence>
<dbReference type="CDD" id="cd13136">
    <property type="entry name" value="MATE_DinF_like"/>
    <property type="match status" value="1"/>
</dbReference>
<dbReference type="PANTHER" id="PTHR42893:SF46">
    <property type="entry name" value="PROTEIN DETOXIFICATION 44, CHLOROPLASTIC"/>
    <property type="match status" value="1"/>
</dbReference>
<reference evidence="7 8" key="2">
    <citation type="journal article" date="2013" name="Genome Announc.">
        <title>Genome Sequence of Growth-Improving Paenibacillus mucilaginosus Strain KNP414.</title>
        <authorList>
            <person name="Lu J.J."/>
            <person name="Wang J.F."/>
            <person name="Hu X.F."/>
        </authorList>
    </citation>
    <scope>NUCLEOTIDE SEQUENCE [LARGE SCALE GENOMIC DNA]</scope>
    <source>
        <strain evidence="7 8">KNP414</strain>
    </source>
</reference>
<dbReference type="GO" id="GO:0015297">
    <property type="term" value="F:antiporter activity"/>
    <property type="evidence" value="ECO:0007669"/>
    <property type="project" value="InterPro"/>
</dbReference>
<dbReference type="PANTHER" id="PTHR42893">
    <property type="entry name" value="PROTEIN DETOXIFICATION 44, CHLOROPLASTIC-RELATED"/>
    <property type="match status" value="1"/>
</dbReference>
<feature type="transmembrane region" description="Helical" evidence="6">
    <location>
        <begin position="387"/>
        <end position="410"/>
    </location>
</feature>
<accession>F8F9D6</accession>
<feature type="transmembrane region" description="Helical" evidence="6">
    <location>
        <begin position="30"/>
        <end position="53"/>
    </location>
</feature>
<reference evidence="8" key="1">
    <citation type="submission" date="2011-06" db="EMBL/GenBank/DDBJ databases">
        <title>Complete genome sequence of Paenibacillus mucilaginosus KNP414.</title>
        <authorList>
            <person name="Wang J."/>
            <person name="Hu S."/>
            <person name="Hu X."/>
            <person name="Zhang B."/>
            <person name="Dong D."/>
            <person name="Zhang S."/>
            <person name="Zhao K."/>
            <person name="Wu D."/>
        </authorList>
    </citation>
    <scope>NUCLEOTIDE SEQUENCE [LARGE SCALE GENOMIC DNA]</scope>
    <source>
        <strain evidence="8">KNP414</strain>
    </source>
</reference>
<dbReference type="InterPro" id="IPR044644">
    <property type="entry name" value="DinF-like"/>
</dbReference>
<dbReference type="PATRIC" id="fig|1036673.3.peg.4716"/>
<comment type="similarity">
    <text evidence="2">Belongs to the multi antimicrobial extrusion (MATE) (TC 2.A.66.1) family.</text>
</comment>
<dbReference type="NCBIfam" id="TIGR00797">
    <property type="entry name" value="matE"/>
    <property type="match status" value="1"/>
</dbReference>
<sequence length="520" mass="56561">MRCFSRAHTCRRIPAGPAAFILLFTEHPPFFMMLNVIITHVYVCLPASCLCLIERKEVPFLTLHSTRASAPPVQPERPGGEILTHRTFLALSIPLMLSALSTPLLGVVDTAVIGRIPDPSLLGGVAVGTLIFNTLYWLLGFLRVSTSGFTAQAQGAGDPAGLSLSFYRPLLLAGVFGLLLVLLQSPIRDVSLALMTAGPEVEGYAGVYYNIRIWGAPFALANYVVMGWLIGVSRVKGAMFLQIGMNLSNILLCLLLVGGLKMEVTGVAWATLLSEVGAAAAGVIWVLMLQRRGRGGASLRNVINLRPMMLMLKVNRDLLIRTACLLAVFFLFTSRGAALGEDTLAANAILLQIHYVMAYLHDGFANASSILTGRALGERNAVLYRRAVRLGGIWSFGLSAVLTVIVLLWGSELLTLFTGMPEVLELARQYLPWLLLYPLAGFWGLQLYGVFAGATMAGPIRNSLVFSLAVFIPLLFLTVPPLGNHGLWLSFIVFTLGRSVFLWMYLPRLNRLFLTKKSAG</sequence>
<evidence type="ECO:0000256" key="6">
    <source>
        <dbReference type="SAM" id="Phobius"/>
    </source>
</evidence>
<gene>
    <name evidence="7" type="ordered locus">KNP414_05101</name>
</gene>
<evidence type="ECO:0000313" key="8">
    <source>
        <dbReference type="Proteomes" id="UP000006620"/>
    </source>
</evidence>
<evidence type="ECO:0000256" key="1">
    <source>
        <dbReference type="ARBA" id="ARBA00004141"/>
    </source>
</evidence>
<dbReference type="InterPro" id="IPR002528">
    <property type="entry name" value="MATE_fam"/>
</dbReference>
<feature type="transmembrane region" description="Helical" evidence="6">
    <location>
        <begin position="120"/>
        <end position="139"/>
    </location>
</feature>
<keyword evidence="3 6" id="KW-0812">Transmembrane</keyword>
<organism evidence="7 8">
    <name type="scientific">Paenibacillus mucilaginosus (strain KNP414)</name>
    <dbReference type="NCBI Taxonomy" id="1036673"/>
    <lineage>
        <taxon>Bacteria</taxon>
        <taxon>Bacillati</taxon>
        <taxon>Bacillota</taxon>
        <taxon>Bacilli</taxon>
        <taxon>Bacillales</taxon>
        <taxon>Paenibacillaceae</taxon>
        <taxon>Paenibacillus</taxon>
    </lineage>
</organism>
<protein>
    <submittedName>
        <fullName evidence="7">MATE efflux family protein</fullName>
    </submittedName>
</protein>
<evidence type="ECO:0000256" key="2">
    <source>
        <dbReference type="ARBA" id="ARBA00010199"/>
    </source>
</evidence>
<evidence type="ECO:0000313" key="7">
    <source>
        <dbReference type="EMBL" id="AEI43625.1"/>
    </source>
</evidence>
<evidence type="ECO:0000256" key="3">
    <source>
        <dbReference type="ARBA" id="ARBA00022692"/>
    </source>
</evidence>
<evidence type="ECO:0000256" key="4">
    <source>
        <dbReference type="ARBA" id="ARBA00022989"/>
    </source>
</evidence>
<feature type="transmembrane region" description="Helical" evidence="6">
    <location>
        <begin position="207"/>
        <end position="231"/>
    </location>
</feature>
<keyword evidence="5 6" id="KW-0472">Membrane</keyword>
<dbReference type="AlphaFoldDB" id="F8F9D6"/>
<proteinExistence type="inferred from homology"/>
<feature type="transmembrane region" description="Helical" evidence="6">
    <location>
        <begin position="318"/>
        <end position="338"/>
    </location>
</feature>
<feature type="transmembrane region" description="Helical" evidence="6">
    <location>
        <begin position="344"/>
        <end position="366"/>
    </location>
</feature>
<feature type="transmembrane region" description="Helical" evidence="6">
    <location>
        <begin position="170"/>
        <end position="187"/>
    </location>
</feature>
<dbReference type="KEGG" id="pms:KNP414_05101"/>
<comment type="subcellular location">
    <subcellularLocation>
        <location evidence="1">Membrane</location>
        <topology evidence="1">Multi-pass membrane protein</topology>
    </subcellularLocation>
</comment>
<name>F8F9D6_PAEMK</name>
<dbReference type="Proteomes" id="UP000006620">
    <property type="component" value="Chromosome"/>
</dbReference>
<dbReference type="EMBL" id="CP002869">
    <property type="protein sequence ID" value="AEI43625.1"/>
    <property type="molecule type" value="Genomic_DNA"/>
</dbReference>